<evidence type="ECO:0000313" key="18">
    <source>
        <dbReference type="Proteomes" id="UP000294668"/>
    </source>
</evidence>
<dbReference type="GO" id="GO:0001508">
    <property type="term" value="P:action potential"/>
    <property type="evidence" value="ECO:0007669"/>
    <property type="project" value="TreeGrafter"/>
</dbReference>
<dbReference type="Pfam" id="PF00520">
    <property type="entry name" value="Ion_trans"/>
    <property type="match status" value="1"/>
</dbReference>
<evidence type="ECO:0000256" key="6">
    <source>
        <dbReference type="ARBA" id="ARBA00022882"/>
    </source>
</evidence>
<keyword evidence="2" id="KW-0813">Transport</keyword>
<dbReference type="AlphaFoldDB" id="A0A224VDC7"/>
<dbReference type="PANTHER" id="PTHR11537:SF254">
    <property type="entry name" value="POTASSIUM VOLTAGE-GATED CHANNEL PROTEIN SHAB"/>
    <property type="match status" value="1"/>
</dbReference>
<keyword evidence="18" id="KW-1185">Reference proteome</keyword>
<reference evidence="16 18" key="2">
    <citation type="journal article" date="2019" name="Appl. Microbiol. Biotechnol.">
        <title>Uncovering carbohydrate metabolism through a genotype-phenotype association study of 56 lactic acid bacteria genomes.</title>
        <authorList>
            <person name="Buron-Moles G."/>
            <person name="Chailyan A."/>
            <person name="Dolejs I."/>
            <person name="Forster J."/>
            <person name="Miks M.H."/>
        </authorList>
    </citation>
    <scope>NUCLEOTIDE SEQUENCE [LARGE SCALE GENOMIC DNA]</scope>
    <source>
        <strain evidence="16 18">DSM 10551</strain>
    </source>
</reference>
<keyword evidence="6" id="KW-0851">Voltage-gated channel</keyword>
<evidence type="ECO:0000256" key="11">
    <source>
        <dbReference type="ARBA" id="ARBA00023303"/>
    </source>
</evidence>
<dbReference type="RefSeq" id="WP_057961554.1">
    <property type="nucleotide sequence ID" value="NZ_BAAAXO010000025.1"/>
</dbReference>
<evidence type="ECO:0000256" key="9">
    <source>
        <dbReference type="ARBA" id="ARBA00023065"/>
    </source>
</evidence>
<keyword evidence="8 13" id="KW-1133">Transmembrane helix</keyword>
<feature type="transmembrane region" description="Helical" evidence="13">
    <location>
        <begin position="128"/>
        <end position="150"/>
    </location>
</feature>
<sequence>MHQKIIAAIYDWLIVILALFSILLVVLDFTKTINLDAMPWFFVDNGILLIFTVDYFARLLVSKNKWEFFKHNIFDLLAILPFYSVFSFFRFARVFRIMRLVRAFRFVRLIGFVGKVQKYTSKFLKTNGLIYLLWVSLAVLIISATLYSLAENVSWSESLWWAITTATTVGYGDISPHTLVGKIAAVLLMMVGIGVIGSLTSAMTTFFTNKENEDHSAKIYRKLERIEMENVELTREMERLEKKLNK</sequence>
<organism evidence="15 17">
    <name type="scientific">Lentilactobacillus parakefiri</name>
    <dbReference type="NCBI Taxonomy" id="152332"/>
    <lineage>
        <taxon>Bacteria</taxon>
        <taxon>Bacillati</taxon>
        <taxon>Bacillota</taxon>
        <taxon>Bacilli</taxon>
        <taxon>Lactobacillales</taxon>
        <taxon>Lactobacillaceae</taxon>
        <taxon>Lentilactobacillus</taxon>
    </lineage>
</organism>
<dbReference type="Proteomes" id="UP000294668">
    <property type="component" value="Unassembled WGS sequence"/>
</dbReference>
<dbReference type="Gene3D" id="1.20.120.350">
    <property type="entry name" value="Voltage-gated potassium channels. Chain C"/>
    <property type="match status" value="1"/>
</dbReference>
<keyword evidence="3" id="KW-0633">Potassium transport</keyword>
<keyword evidence="10 13" id="KW-0472">Membrane</keyword>
<dbReference type="Gene3D" id="1.10.287.70">
    <property type="match status" value="1"/>
</dbReference>
<accession>A0A224VDC7</accession>
<feature type="coiled-coil region" evidence="12">
    <location>
        <begin position="216"/>
        <end position="243"/>
    </location>
</feature>
<evidence type="ECO:0000256" key="3">
    <source>
        <dbReference type="ARBA" id="ARBA00022538"/>
    </source>
</evidence>
<dbReference type="InterPro" id="IPR005821">
    <property type="entry name" value="Ion_trans_dom"/>
</dbReference>
<evidence type="ECO:0000256" key="13">
    <source>
        <dbReference type="SAM" id="Phobius"/>
    </source>
</evidence>
<feature type="transmembrane region" description="Helical" evidence="13">
    <location>
        <begin position="183"/>
        <end position="208"/>
    </location>
</feature>
<dbReference type="PRINTS" id="PR00169">
    <property type="entry name" value="KCHANNEL"/>
</dbReference>
<comment type="subcellular location">
    <subcellularLocation>
        <location evidence="1">Membrane</location>
        <topology evidence="1">Multi-pass membrane protein</topology>
    </subcellularLocation>
</comment>
<evidence type="ECO:0000256" key="7">
    <source>
        <dbReference type="ARBA" id="ARBA00022958"/>
    </source>
</evidence>
<dbReference type="GO" id="GO:0005249">
    <property type="term" value="F:voltage-gated potassium channel activity"/>
    <property type="evidence" value="ECO:0007669"/>
    <property type="project" value="InterPro"/>
</dbReference>
<evidence type="ECO:0000256" key="1">
    <source>
        <dbReference type="ARBA" id="ARBA00004141"/>
    </source>
</evidence>
<evidence type="ECO:0000259" key="14">
    <source>
        <dbReference type="Pfam" id="PF00520"/>
    </source>
</evidence>
<reference evidence="16" key="3">
    <citation type="submission" date="2019-02" db="EMBL/GenBank/DDBJ databases">
        <authorList>
            <person name="Buron G."/>
            <person name="Chaylann A."/>
            <person name="Dolejs I."/>
            <person name="Forster J."/>
            <person name="Miks M.H."/>
        </authorList>
    </citation>
    <scope>NUCLEOTIDE SEQUENCE</scope>
    <source>
        <strain evidence="16">DSM 10551</strain>
    </source>
</reference>
<name>A0A224VDC7_9LACO</name>
<feature type="transmembrane region" description="Helical" evidence="13">
    <location>
        <begin position="73"/>
        <end position="91"/>
    </location>
</feature>
<protein>
    <submittedName>
        <fullName evidence="15">Potassium/ion channel protein</fullName>
    </submittedName>
</protein>
<keyword evidence="4 13" id="KW-0812">Transmembrane</keyword>
<evidence type="ECO:0000256" key="4">
    <source>
        <dbReference type="ARBA" id="ARBA00022692"/>
    </source>
</evidence>
<evidence type="ECO:0000313" key="16">
    <source>
        <dbReference type="EMBL" id="TDG93441.1"/>
    </source>
</evidence>
<evidence type="ECO:0000313" key="17">
    <source>
        <dbReference type="Proteomes" id="UP000214739"/>
    </source>
</evidence>
<dbReference type="Proteomes" id="UP000214739">
    <property type="component" value="Unassembled WGS sequence"/>
</dbReference>
<evidence type="ECO:0000256" key="8">
    <source>
        <dbReference type="ARBA" id="ARBA00022989"/>
    </source>
</evidence>
<dbReference type="EMBL" id="BDGB01000008">
    <property type="protein sequence ID" value="GAW71053.1"/>
    <property type="molecule type" value="Genomic_DNA"/>
</dbReference>
<keyword evidence="5" id="KW-0631">Potassium channel</keyword>
<keyword evidence="12" id="KW-0175">Coiled coil</keyword>
<dbReference type="GO" id="GO:0008076">
    <property type="term" value="C:voltage-gated potassium channel complex"/>
    <property type="evidence" value="ECO:0007669"/>
    <property type="project" value="InterPro"/>
</dbReference>
<dbReference type="OrthoDB" id="9785285at2"/>
<dbReference type="PANTHER" id="PTHR11537">
    <property type="entry name" value="VOLTAGE-GATED POTASSIUM CHANNEL"/>
    <property type="match status" value="1"/>
</dbReference>
<feature type="transmembrane region" description="Helical" evidence="13">
    <location>
        <begin position="39"/>
        <end position="61"/>
    </location>
</feature>
<keyword evidence="11" id="KW-0407">Ion channel</keyword>
<evidence type="ECO:0000256" key="12">
    <source>
        <dbReference type="SAM" id="Coils"/>
    </source>
</evidence>
<keyword evidence="7" id="KW-0630">Potassium</keyword>
<evidence type="ECO:0000256" key="5">
    <source>
        <dbReference type="ARBA" id="ARBA00022826"/>
    </source>
</evidence>
<keyword evidence="9" id="KW-0406">Ion transport</keyword>
<gene>
    <name evidence="15" type="primary">kch_1</name>
    <name evidence="16" type="ORF">C5L28_000352</name>
    <name evidence="15" type="ORF">LPKJCM_00124</name>
</gene>
<dbReference type="InterPro" id="IPR027359">
    <property type="entry name" value="Volt_channel_dom_sf"/>
</dbReference>
<comment type="caution">
    <text evidence="15">The sequence shown here is derived from an EMBL/GenBank/DDBJ whole genome shotgun (WGS) entry which is preliminary data.</text>
</comment>
<feature type="domain" description="Ion transport" evidence="14">
    <location>
        <begin position="9"/>
        <end position="204"/>
    </location>
</feature>
<evidence type="ECO:0000256" key="10">
    <source>
        <dbReference type="ARBA" id="ARBA00023136"/>
    </source>
</evidence>
<evidence type="ECO:0000313" key="15">
    <source>
        <dbReference type="EMBL" id="GAW71053.1"/>
    </source>
</evidence>
<dbReference type="SUPFAM" id="SSF81324">
    <property type="entry name" value="Voltage-gated potassium channels"/>
    <property type="match status" value="1"/>
</dbReference>
<dbReference type="InterPro" id="IPR028325">
    <property type="entry name" value="VG_K_chnl"/>
</dbReference>
<evidence type="ECO:0000256" key="2">
    <source>
        <dbReference type="ARBA" id="ARBA00022448"/>
    </source>
</evidence>
<dbReference type="EMBL" id="PUFL01000032">
    <property type="protein sequence ID" value="TDG93441.1"/>
    <property type="molecule type" value="Genomic_DNA"/>
</dbReference>
<reference evidence="15 17" key="1">
    <citation type="journal article" date="2017" name="Biosci Microbiota Food Health">
        <title>Genomic characterization reconfirms the taxonomic status of Lactobacillus parakefiri.</title>
        <authorList>
            <person name="Tanizawa Y."/>
            <person name="Kobayashi H."/>
            <person name="Kaminuma E."/>
            <person name="Sakamoto M."/>
            <person name="Ohkuma M."/>
            <person name="Nakamura Y."/>
            <person name="Arita M."/>
            <person name="Tohno M."/>
        </authorList>
    </citation>
    <scope>NUCLEOTIDE SEQUENCE [LARGE SCALE GENOMIC DNA]</scope>
    <source>
        <strain evidence="15 17">JCM 8573</strain>
    </source>
</reference>
<proteinExistence type="predicted"/>
<feature type="transmembrane region" description="Helical" evidence="13">
    <location>
        <begin position="7"/>
        <end position="27"/>
    </location>
</feature>